<dbReference type="Proteomes" id="UP000721861">
    <property type="component" value="Unassembled WGS sequence"/>
</dbReference>
<gene>
    <name evidence="2" type="ORF">KEM09_07780</name>
</gene>
<keyword evidence="1" id="KW-0732">Signal</keyword>
<dbReference type="RefSeq" id="WP_212227371.1">
    <property type="nucleotide sequence ID" value="NZ_JAGUCN010000007.1"/>
</dbReference>
<accession>A0ABS5K8H9</accession>
<name>A0ABS5K8H9_9BACT</name>
<evidence type="ECO:0000256" key="1">
    <source>
        <dbReference type="SAM" id="SignalP"/>
    </source>
</evidence>
<dbReference type="EMBL" id="JAGUCN010000007">
    <property type="protein sequence ID" value="MBS2211295.1"/>
    <property type="molecule type" value="Genomic_DNA"/>
</dbReference>
<evidence type="ECO:0000313" key="2">
    <source>
        <dbReference type="EMBL" id="MBS2211295.1"/>
    </source>
</evidence>
<feature type="chain" id="PRO_5047369135" evidence="1">
    <location>
        <begin position="19"/>
        <end position="424"/>
    </location>
</feature>
<dbReference type="PROSITE" id="PS51257">
    <property type="entry name" value="PROKAR_LIPOPROTEIN"/>
    <property type="match status" value="1"/>
</dbReference>
<protein>
    <submittedName>
        <fullName evidence="2">Uncharacterized protein</fullName>
    </submittedName>
</protein>
<organism evidence="2 3">
    <name type="scientific">Carboxylicivirga mesophila</name>
    <dbReference type="NCBI Taxonomy" id="1166478"/>
    <lineage>
        <taxon>Bacteria</taxon>
        <taxon>Pseudomonadati</taxon>
        <taxon>Bacteroidota</taxon>
        <taxon>Bacteroidia</taxon>
        <taxon>Marinilabiliales</taxon>
        <taxon>Marinilabiliaceae</taxon>
        <taxon>Carboxylicivirga</taxon>
    </lineage>
</organism>
<keyword evidence="3" id="KW-1185">Reference proteome</keyword>
<dbReference type="Gene3D" id="2.60.120.260">
    <property type="entry name" value="Galactose-binding domain-like"/>
    <property type="match status" value="1"/>
</dbReference>
<comment type="caution">
    <text evidence="2">The sequence shown here is derived from an EMBL/GenBank/DDBJ whole genome shotgun (WGS) entry which is preliminary data.</text>
</comment>
<dbReference type="Gene3D" id="2.60.40.10">
    <property type="entry name" value="Immunoglobulins"/>
    <property type="match status" value="2"/>
</dbReference>
<feature type="signal peptide" evidence="1">
    <location>
        <begin position="1"/>
        <end position="18"/>
    </location>
</feature>
<sequence length="424" mass="45850">MIRKNIFLTLLTATMVFAGCEEQYTIGDFETDVTLTPGPRTDGPIAPAAIVASYDDFCDKVEINWMPTVRTTAYDVYKDGEVLAAGLTDTFYVDTEAMTVDTEYTVYSVNANGDSETSAMTVGRMAATPAAPTNFQATDGAYESKVDLSWDAVDFAQHYIVKRGDVVLSDAVIGTTFSDSDNAPTEATDYSLIAVSVCGESTPVTTTGYCDPLIAFRFPVNENFDGYATGTSLSAMVLFYQEIQYSNPGPGYLNVSEDVSVSGAKCAKLAYDNPANNLNQAGAVTFGITNFNLLVGERYRISYKIKCPLQTRLHIAVDQDGDGMLKNPDKDGYLTPCFIKNGKAPQGIFVGGSDDWKTVSYEFPATGVGNEDVDPDTSGWTPTTIQEGQENPIIAIKYWVAKGGAPNGENPPIYIDDLKIELIK</sequence>
<evidence type="ECO:0000313" key="3">
    <source>
        <dbReference type="Proteomes" id="UP000721861"/>
    </source>
</evidence>
<dbReference type="InterPro" id="IPR013783">
    <property type="entry name" value="Ig-like_fold"/>
</dbReference>
<reference evidence="2 3" key="1">
    <citation type="journal article" date="2014" name="Int. J. Syst. Evol. Microbiol.">
        <title>Carboxylicivirga gen. nov. in the family Marinilabiliaceae with two novel species, Carboxylicivirga mesophila sp. nov. and Carboxylicivirga taeanensis sp. nov., and reclassification of Cytophaga fermentans as Saccharicrinis fermentans gen. nov., comb. nov.</title>
        <authorList>
            <person name="Yang S.H."/>
            <person name="Seo H.S."/>
            <person name="Woo J.H."/>
            <person name="Oh H.M."/>
            <person name="Jang H."/>
            <person name="Lee J.H."/>
            <person name="Kim S.J."/>
            <person name="Kwon K.K."/>
        </authorList>
    </citation>
    <scope>NUCLEOTIDE SEQUENCE [LARGE SCALE GENOMIC DNA]</scope>
    <source>
        <strain evidence="2 3">JCM 18290</strain>
    </source>
</reference>
<proteinExistence type="predicted"/>